<evidence type="ECO:0000256" key="19">
    <source>
        <dbReference type="SAM" id="MobiDB-lite"/>
    </source>
</evidence>
<dbReference type="Gene3D" id="3.30.200.20">
    <property type="entry name" value="Phosphorylase Kinase, domain 1"/>
    <property type="match status" value="1"/>
</dbReference>
<dbReference type="GeneID" id="25263764"/>
<dbReference type="PROSITE" id="PS50011">
    <property type="entry name" value="PROTEIN_KINASE_DOM"/>
    <property type="match status" value="1"/>
</dbReference>
<dbReference type="PROSITE" id="PS00108">
    <property type="entry name" value="PROTEIN_KINASE_ST"/>
    <property type="match status" value="1"/>
</dbReference>
<dbReference type="InterPro" id="IPR011009">
    <property type="entry name" value="Kinase-like_dom_sf"/>
</dbReference>
<keyword evidence="24" id="KW-1185">Reference proteome</keyword>
<feature type="region of interest" description="Disordered" evidence="19">
    <location>
        <begin position="712"/>
        <end position="753"/>
    </location>
</feature>
<evidence type="ECO:0000259" key="22">
    <source>
        <dbReference type="PROSITE" id="PS51392"/>
    </source>
</evidence>
<dbReference type="GO" id="GO:0046872">
    <property type="term" value="F:metal ion binding"/>
    <property type="evidence" value="ECO:0007669"/>
    <property type="project" value="UniProtKB-KW"/>
</dbReference>
<protein>
    <recommendedName>
        <fullName evidence="3">non-specific serine/threonine protein kinase</fullName>
        <ecNumber evidence="3">2.7.11.1</ecNumber>
    </recommendedName>
</protein>
<feature type="region of interest" description="Disordered" evidence="19">
    <location>
        <begin position="254"/>
        <end position="278"/>
    </location>
</feature>
<evidence type="ECO:0000256" key="8">
    <source>
        <dbReference type="ARBA" id="ARBA00022729"/>
    </source>
</evidence>
<dbReference type="CDD" id="cd13982">
    <property type="entry name" value="STKc_IRE1"/>
    <property type="match status" value="1"/>
</dbReference>
<keyword evidence="13" id="KW-0460">Magnesium</keyword>
<feature type="compositionally biased region" description="Polar residues" evidence="19">
    <location>
        <begin position="655"/>
        <end position="670"/>
    </location>
</feature>
<feature type="domain" description="Protein kinase" evidence="21">
    <location>
        <begin position="786"/>
        <end position="1075"/>
    </location>
</feature>
<feature type="region of interest" description="Disordered" evidence="19">
    <location>
        <begin position="39"/>
        <end position="62"/>
    </location>
</feature>
<dbReference type="GO" id="GO:0016787">
    <property type="term" value="F:hydrolase activity"/>
    <property type="evidence" value="ECO:0007669"/>
    <property type="project" value="UniProtKB-KW"/>
</dbReference>
<dbReference type="EMBL" id="JMSN01000009">
    <property type="protein sequence ID" value="KDN52510.1"/>
    <property type="molecule type" value="Genomic_DNA"/>
</dbReference>
<dbReference type="CDD" id="cd10422">
    <property type="entry name" value="RNase_Ire1"/>
    <property type="match status" value="1"/>
</dbReference>
<dbReference type="FunCoup" id="A0A066WPF7">
    <property type="interactions" value="106"/>
</dbReference>
<dbReference type="Pfam" id="PF00069">
    <property type="entry name" value="Pkinase"/>
    <property type="match status" value="1"/>
</dbReference>
<dbReference type="SMART" id="SM00580">
    <property type="entry name" value="PUG"/>
    <property type="match status" value="1"/>
</dbReference>
<evidence type="ECO:0000256" key="4">
    <source>
        <dbReference type="ARBA" id="ARBA00022527"/>
    </source>
</evidence>
<evidence type="ECO:0000256" key="9">
    <source>
        <dbReference type="ARBA" id="ARBA00022741"/>
    </source>
</evidence>
<feature type="compositionally biased region" description="Basic and acidic residues" evidence="19">
    <location>
        <begin position="256"/>
        <end position="270"/>
    </location>
</feature>
<keyword evidence="11" id="KW-0378">Hydrolase</keyword>
<evidence type="ECO:0000256" key="15">
    <source>
        <dbReference type="ARBA" id="ARBA00023136"/>
    </source>
</evidence>
<feature type="domain" description="KEN" evidence="22">
    <location>
        <begin position="1078"/>
        <end position="1211"/>
    </location>
</feature>
<comment type="cofactor">
    <cofactor evidence="1">
        <name>Mg(2+)</name>
        <dbReference type="ChEBI" id="CHEBI:18420"/>
    </cofactor>
</comment>
<evidence type="ECO:0000256" key="16">
    <source>
        <dbReference type="ARBA" id="ARBA00023180"/>
    </source>
</evidence>
<evidence type="ECO:0000256" key="2">
    <source>
        <dbReference type="ARBA" id="ARBA00004167"/>
    </source>
</evidence>
<dbReference type="InterPro" id="IPR010513">
    <property type="entry name" value="KEN_dom"/>
</dbReference>
<dbReference type="FunFam" id="3.30.200.20:FF:000077">
    <property type="entry name" value="Putative Serine/threonine-protein kinase/endoribonuclease IRE1"/>
    <property type="match status" value="1"/>
</dbReference>
<dbReference type="Pfam" id="PF06479">
    <property type="entry name" value="Ribonuc_2-5A"/>
    <property type="match status" value="1"/>
</dbReference>
<dbReference type="PROSITE" id="PS51392">
    <property type="entry name" value="KEN"/>
    <property type="match status" value="1"/>
</dbReference>
<sequence length="1214" mass="132962">MPARAQSTPGRGSFRLGLFPTLCVICLLTFAVSQTYGQHGVDGSNDEPQALPRPGLAASRDADPSHGLIPSLTISNAGDLKLLDIAMVTCTDGSLHGVERDTGNKVWSITSQASQIQSDFGPSIRSSYGPRKLSFAEMMGEARIFDPAKGASEDSGLYVLEPTGNGDIYILVATGRDTHDADAAPHVEGPRRGLKLRKLPLNVPQLITLSPFSFPGDDSRVFIGKKESRLVEVNARTGEIGAIYGGDAIFPASPERQNHEQNHRLSDHQLRVNPGDPSSEGEWALIGRTDYSLSIHAKHDPSYTQTLHLSLYTPNLADRDILSAWSSMNYPDSRRLLSLPEESSLLCLDMSSSRSHETKSEGALWTSNFESSVASIFDFVKVEPSTGQDGNATPHSASRSRPVLIPHPTVDVSSIIIEHPARSHLEGDAKDIFLGFSGDSLFAMSSDRYPLVVLSPPAPLSHILDGSAKSGANGHQHDLTWHDAPSRRGCGGISCWTGAYRVQNDDVAEWAMREALLGSAPLLGIGGREVDHASSRTAFTPIIYAPPSSDRAGSSAPDARSDDVRRSPNSTLSTLLLQAVLIISVTLVSWAIWTGLRLQERQKAIEAKAFVESVIYVPIHPPSADGTRLPLEASGASPEIRKVSQRVIAEGKAVQDNNQDAGEQPQANVQDQHEMVESGKSSVAKRRRRGKRAGQAVAAKLAKVKETCLEEVHQEHIEPPPDRKPHETSGRINPAAVHDPRSRPLPNGSPDNTIAVKTATQIAPPQPDAAAIMATKPAEVSNSTLTLSDEVLGYGSSGTVVFKGTFQGRAVAVKRLLKDFVSVASKEVSLLESADDHPNVVRYFYKEMTESFLYIALELCSATLADVIEKPLDYRDLGNQLEPKRALSQITHGLLHLHNLSIVHRDLKPQNILVTLTTKGKLKMLLSDFGLSKKLDGFAQSSFSQTVNNPGGTVGWRAPEILRGEVSMDAGSESTEASSELPVEKPSNEEKTKLTRAVDIFALGCIYYYLLSNGDHPFGSRFERELNVLRGRVDLTRLDTLGEEGNEAKHLIFNLINSDPTQRASAQDIISHPYFWDSSKRLSFLTNASDRFDTMERDPPAPALVSLESGALDVIGKNWQRRLDQAFVQDLGKFRSYDPKKLQDLLRAMRNKSHHFQDMQPRLQQILGPLPEGFLNYFTQRFPKLFLHVYAVIIEQPLLQHEARFKIFFQSDQE</sequence>
<dbReference type="PANTHER" id="PTHR13954:SF6">
    <property type="entry name" value="NON-SPECIFIC SERINE_THREONINE PROTEIN KINASE"/>
    <property type="match status" value="1"/>
</dbReference>
<evidence type="ECO:0000256" key="13">
    <source>
        <dbReference type="ARBA" id="ARBA00022842"/>
    </source>
</evidence>
<feature type="region of interest" description="Disordered" evidence="19">
    <location>
        <begin position="543"/>
        <end position="567"/>
    </location>
</feature>
<feature type="signal peptide" evidence="20">
    <location>
        <begin position="1"/>
        <end position="37"/>
    </location>
</feature>
<dbReference type="GO" id="GO:0006397">
    <property type="term" value="P:mRNA processing"/>
    <property type="evidence" value="ECO:0007669"/>
    <property type="project" value="InterPro"/>
</dbReference>
<dbReference type="OMA" id="YAMSSHR"/>
<dbReference type="SMART" id="SM00220">
    <property type="entry name" value="S_TKc"/>
    <property type="match status" value="1"/>
</dbReference>
<dbReference type="Gene3D" id="1.20.1440.180">
    <property type="entry name" value="KEN domain"/>
    <property type="match status" value="1"/>
</dbReference>
<keyword evidence="8 20" id="KW-0732">Signal</keyword>
<comment type="catalytic activity">
    <reaction evidence="18">
        <text>L-seryl-[protein] + ATP = O-phospho-L-seryl-[protein] + ADP + H(+)</text>
        <dbReference type="Rhea" id="RHEA:17989"/>
        <dbReference type="Rhea" id="RHEA-COMP:9863"/>
        <dbReference type="Rhea" id="RHEA-COMP:11604"/>
        <dbReference type="ChEBI" id="CHEBI:15378"/>
        <dbReference type="ChEBI" id="CHEBI:29999"/>
        <dbReference type="ChEBI" id="CHEBI:30616"/>
        <dbReference type="ChEBI" id="CHEBI:83421"/>
        <dbReference type="ChEBI" id="CHEBI:456216"/>
        <dbReference type="EC" id="2.7.11.1"/>
    </reaction>
    <physiologicalReaction direction="left-to-right" evidence="18">
        <dbReference type="Rhea" id="RHEA:17990"/>
    </physiologicalReaction>
</comment>
<dbReference type="Proteomes" id="UP000027361">
    <property type="component" value="Unassembled WGS sequence"/>
</dbReference>
<dbReference type="PANTHER" id="PTHR13954">
    <property type="entry name" value="IRE1-RELATED"/>
    <property type="match status" value="1"/>
</dbReference>
<keyword evidence="10" id="KW-0418">Kinase</keyword>
<evidence type="ECO:0000256" key="11">
    <source>
        <dbReference type="ARBA" id="ARBA00022801"/>
    </source>
</evidence>
<evidence type="ECO:0000256" key="6">
    <source>
        <dbReference type="ARBA" id="ARBA00022692"/>
    </source>
</evidence>
<dbReference type="Gene3D" id="1.10.510.10">
    <property type="entry name" value="Transferase(Phosphotransferase) domain 1"/>
    <property type="match status" value="1"/>
</dbReference>
<keyword evidence="7" id="KW-0479">Metal-binding</keyword>
<accession>A0A066WPF7</accession>
<keyword evidence="15" id="KW-0472">Membrane</keyword>
<keyword evidence="5" id="KW-0808">Transferase</keyword>
<reference evidence="23 24" key="1">
    <citation type="submission" date="2014-05" db="EMBL/GenBank/DDBJ databases">
        <title>Draft genome sequence of a rare smut relative, Tilletiaria anomala UBC 951.</title>
        <authorList>
            <consortium name="DOE Joint Genome Institute"/>
            <person name="Toome M."/>
            <person name="Kuo A."/>
            <person name="Henrissat B."/>
            <person name="Lipzen A."/>
            <person name="Tritt A."/>
            <person name="Yoshinaga Y."/>
            <person name="Zane M."/>
            <person name="Barry K."/>
            <person name="Grigoriev I.V."/>
            <person name="Spatafora J.W."/>
            <person name="Aimea M.C."/>
        </authorList>
    </citation>
    <scope>NUCLEOTIDE SEQUENCE [LARGE SCALE GENOMIC DNA]</scope>
    <source>
        <strain evidence="23 24">UBC 951</strain>
    </source>
</reference>
<name>A0A066WPF7_TILAU</name>
<keyword evidence="12" id="KW-0067">ATP-binding</keyword>
<evidence type="ECO:0000256" key="14">
    <source>
        <dbReference type="ARBA" id="ARBA00022989"/>
    </source>
</evidence>
<dbReference type="InterPro" id="IPR011047">
    <property type="entry name" value="Quinoprotein_ADH-like_sf"/>
</dbReference>
<feature type="compositionally biased region" description="Basic residues" evidence="19">
    <location>
        <begin position="683"/>
        <end position="692"/>
    </location>
</feature>
<keyword evidence="6" id="KW-0812">Transmembrane</keyword>
<evidence type="ECO:0000259" key="21">
    <source>
        <dbReference type="PROSITE" id="PS50011"/>
    </source>
</evidence>
<dbReference type="GO" id="GO:0005524">
    <property type="term" value="F:ATP binding"/>
    <property type="evidence" value="ECO:0007669"/>
    <property type="project" value="UniProtKB-KW"/>
</dbReference>
<evidence type="ECO:0000313" key="23">
    <source>
        <dbReference type="EMBL" id="KDN52510.1"/>
    </source>
</evidence>
<keyword evidence="4" id="KW-0723">Serine/threonine-protein kinase</keyword>
<dbReference type="GO" id="GO:0004521">
    <property type="term" value="F:RNA endonuclease activity"/>
    <property type="evidence" value="ECO:0007669"/>
    <property type="project" value="InterPro"/>
</dbReference>
<evidence type="ECO:0000256" key="5">
    <source>
        <dbReference type="ARBA" id="ARBA00022679"/>
    </source>
</evidence>
<comment type="caution">
    <text evidence="23">The sequence shown here is derived from an EMBL/GenBank/DDBJ whole genome shotgun (WGS) entry which is preliminary data.</text>
</comment>
<dbReference type="GO" id="GO:0036498">
    <property type="term" value="P:IRE1-mediated unfolded protein response"/>
    <property type="evidence" value="ECO:0007669"/>
    <property type="project" value="TreeGrafter"/>
</dbReference>
<dbReference type="SUPFAM" id="SSF50998">
    <property type="entry name" value="Quinoprotein alcohol dehydrogenase-like"/>
    <property type="match status" value="1"/>
</dbReference>
<feature type="chain" id="PRO_5001629202" description="non-specific serine/threonine protein kinase" evidence="20">
    <location>
        <begin position="38"/>
        <end position="1214"/>
    </location>
</feature>
<gene>
    <name evidence="23" type="ORF">K437DRAFT_254094</name>
</gene>
<organism evidence="23 24">
    <name type="scientific">Tilletiaria anomala (strain ATCC 24038 / CBS 436.72 / UBC 951)</name>
    <dbReference type="NCBI Taxonomy" id="1037660"/>
    <lineage>
        <taxon>Eukaryota</taxon>
        <taxon>Fungi</taxon>
        <taxon>Dikarya</taxon>
        <taxon>Basidiomycota</taxon>
        <taxon>Ustilaginomycotina</taxon>
        <taxon>Exobasidiomycetes</taxon>
        <taxon>Georgefischeriales</taxon>
        <taxon>Tilletiariaceae</taxon>
        <taxon>Tilletiaria</taxon>
    </lineage>
</organism>
<dbReference type="InterPro" id="IPR000719">
    <property type="entry name" value="Prot_kinase_dom"/>
</dbReference>
<dbReference type="HOGENOM" id="CLU_004875_2_1_1"/>
<evidence type="ECO:0000256" key="18">
    <source>
        <dbReference type="ARBA" id="ARBA00048977"/>
    </source>
</evidence>
<comment type="catalytic activity">
    <reaction evidence="17">
        <text>L-threonyl-[protein] + ATP = O-phospho-L-threonyl-[protein] + ADP + H(+)</text>
        <dbReference type="Rhea" id="RHEA:46608"/>
        <dbReference type="Rhea" id="RHEA-COMP:11060"/>
        <dbReference type="Rhea" id="RHEA-COMP:11605"/>
        <dbReference type="ChEBI" id="CHEBI:15378"/>
        <dbReference type="ChEBI" id="CHEBI:30013"/>
        <dbReference type="ChEBI" id="CHEBI:30616"/>
        <dbReference type="ChEBI" id="CHEBI:61977"/>
        <dbReference type="ChEBI" id="CHEBI:456216"/>
        <dbReference type="EC" id="2.7.11.1"/>
    </reaction>
    <physiologicalReaction direction="left-to-right" evidence="17">
        <dbReference type="Rhea" id="RHEA:46609"/>
    </physiologicalReaction>
</comment>
<keyword evidence="14" id="KW-1133">Transmembrane helix</keyword>
<keyword evidence="9" id="KW-0547">Nucleotide-binding</keyword>
<dbReference type="GO" id="GO:0004674">
    <property type="term" value="F:protein serine/threonine kinase activity"/>
    <property type="evidence" value="ECO:0007669"/>
    <property type="project" value="UniProtKB-KW"/>
</dbReference>
<proteinExistence type="predicted"/>
<dbReference type="GO" id="GO:1990604">
    <property type="term" value="C:IRE1-TRAF2-ASK1 complex"/>
    <property type="evidence" value="ECO:0007669"/>
    <property type="project" value="TreeGrafter"/>
</dbReference>
<feature type="compositionally biased region" description="Basic and acidic residues" evidence="19">
    <location>
        <begin position="712"/>
        <end position="729"/>
    </location>
</feature>
<dbReference type="EC" id="2.7.11.1" evidence="3"/>
<dbReference type="STRING" id="1037660.A0A066WPF7"/>
<dbReference type="GO" id="GO:0051082">
    <property type="term" value="F:unfolded protein binding"/>
    <property type="evidence" value="ECO:0007669"/>
    <property type="project" value="TreeGrafter"/>
</dbReference>
<evidence type="ECO:0000256" key="7">
    <source>
        <dbReference type="ARBA" id="ARBA00022723"/>
    </source>
</evidence>
<dbReference type="RefSeq" id="XP_013245349.1">
    <property type="nucleotide sequence ID" value="XM_013389895.1"/>
</dbReference>
<feature type="region of interest" description="Disordered" evidence="19">
    <location>
        <begin position="968"/>
        <end position="989"/>
    </location>
</feature>
<feature type="region of interest" description="Disordered" evidence="19">
    <location>
        <begin position="653"/>
        <end position="698"/>
    </location>
</feature>
<evidence type="ECO:0000256" key="1">
    <source>
        <dbReference type="ARBA" id="ARBA00001946"/>
    </source>
</evidence>
<dbReference type="GO" id="GO:0070059">
    <property type="term" value="P:intrinsic apoptotic signaling pathway in response to endoplasmic reticulum stress"/>
    <property type="evidence" value="ECO:0007669"/>
    <property type="project" value="TreeGrafter"/>
</dbReference>
<dbReference type="FunFam" id="1.10.510.10:FF:000572">
    <property type="entry name" value="Serine/threonine-protein kinase/endoribonuclease IRE1"/>
    <property type="match status" value="1"/>
</dbReference>
<dbReference type="OrthoDB" id="63989at2759"/>
<dbReference type="InterPro" id="IPR045133">
    <property type="entry name" value="IRE1/2-like"/>
</dbReference>
<dbReference type="InParanoid" id="A0A066WPF7"/>
<dbReference type="SUPFAM" id="SSF56112">
    <property type="entry name" value="Protein kinase-like (PK-like)"/>
    <property type="match status" value="1"/>
</dbReference>
<evidence type="ECO:0000313" key="24">
    <source>
        <dbReference type="Proteomes" id="UP000027361"/>
    </source>
</evidence>
<dbReference type="InterPro" id="IPR008271">
    <property type="entry name" value="Ser/Thr_kinase_AS"/>
</dbReference>
<dbReference type="AlphaFoldDB" id="A0A066WPF7"/>
<dbReference type="InterPro" id="IPR038357">
    <property type="entry name" value="KEN_sf"/>
</dbReference>
<evidence type="ECO:0000256" key="3">
    <source>
        <dbReference type="ARBA" id="ARBA00012513"/>
    </source>
</evidence>
<evidence type="ECO:0000256" key="17">
    <source>
        <dbReference type="ARBA" id="ARBA00048659"/>
    </source>
</evidence>
<evidence type="ECO:0000256" key="20">
    <source>
        <dbReference type="SAM" id="SignalP"/>
    </source>
</evidence>
<evidence type="ECO:0000256" key="12">
    <source>
        <dbReference type="ARBA" id="ARBA00022840"/>
    </source>
</evidence>
<keyword evidence="16" id="KW-0325">Glycoprotein</keyword>
<comment type="subcellular location">
    <subcellularLocation>
        <location evidence="2">Membrane</location>
        <topology evidence="2">Single-pass membrane protein</topology>
    </subcellularLocation>
</comment>
<evidence type="ECO:0000256" key="10">
    <source>
        <dbReference type="ARBA" id="ARBA00022777"/>
    </source>
</evidence>